<keyword evidence="2" id="KW-0328">Glycosyltransferase</keyword>
<dbReference type="Gene3D" id="2.60.420.10">
    <property type="entry name" value="Maltose phosphorylase, domain 3"/>
    <property type="match status" value="1"/>
</dbReference>
<protein>
    <submittedName>
        <fullName evidence="9">Glycoside hydrolase family 65 protein</fullName>
    </submittedName>
</protein>
<dbReference type="InterPro" id="IPR037018">
    <property type="entry name" value="GH65_N"/>
</dbReference>
<dbReference type="InterPro" id="IPR017045">
    <property type="entry name" value="Malt_Pase/Glycosyl_Hdrlase"/>
</dbReference>
<name>A0A6C0RE61_9BACT</name>
<feature type="domain" description="Glycoside hydrolase family 65 C-terminal" evidence="7">
    <location>
        <begin position="731"/>
        <end position="788"/>
    </location>
</feature>
<comment type="similarity">
    <text evidence="1">Belongs to the glycosyl hydrolase 65 family.</text>
</comment>
<dbReference type="Proteomes" id="UP000474630">
    <property type="component" value="Chromosome"/>
</dbReference>
<sequence>MSDKPETFHSWSLEYSDYDAKKEKSRESLLTIGNGYLGSRGAMEEANASDTNYPGTYIAGLYNRSTSKIADKDIENEDFVNVPNWLYLNFKINGGEWFDVNNCKLISINRKLDFCSGQLHKYLVVEDEKGRQTAISSKRFASMHNPHLVAMDYRLKPLNYSAKISFQSALDGQIINDGVTRYRDLNQKHIEPVDQKTTKNGGWLKVRTSQSKIEIAEAVKHTVKIEGEKLAELNSRTEEGKLITEFNCELRQNEEVKIEKIVSIYTSKKDDVADALQSSLDTLERAGCYSEVLDESKAAWKKLWQKIDIVIEGDSKSQMLVRLHLFHLMVAASPNNTNIDASIAARGLHGEAYRGHIFWDELYILPLYNLLLPNVAKSVLMYRYRRLNEARANAKQHGYSGAMFPWQSGSDGREETQVIHLNPVSGEWGDDYSSLQRHVSIAIAYNVWYYFHVTGDTEFMKKYGAEMFLEICRFWASKAKKDTNNQYSIANVMGPDEFHETNTNTKGGGLTDNAYTNIMVAWLFEKSREILNKLPEAAQQSVFTSIKFEEKELDYWNTIEEKLHIPVSDNGIIEQFDGYFKLKELDWEAYRKKYNNIYRLDRILKAEGKSPDDFKLAKQADTLMTFYTIDEKDVKSIVEKSGRHLPDDFLSKNYEYYLKRTSHGSTLSRVVHAYLANKCGIKEDGDQLYLDALQSDFSDIQGGTTAEGIHAGVMGATVLMIMKTFAGINFKKEILEINPSLPSKWEKLKFSFWFKQNQYFVDLTRNKLAIRVKSEISDQIHFILMDKKILLYANKKEVFNY</sequence>
<dbReference type="EMBL" id="CP048409">
    <property type="protein sequence ID" value="QIA08968.1"/>
    <property type="molecule type" value="Genomic_DNA"/>
</dbReference>
<feature type="active site" description="Proton donor" evidence="4">
    <location>
        <position position="497"/>
    </location>
</feature>
<evidence type="ECO:0000256" key="4">
    <source>
        <dbReference type="PIRSR" id="PIRSR036289-50"/>
    </source>
</evidence>
<dbReference type="KEGG" id="drc:G0Q07_15140"/>
<keyword evidence="10" id="KW-1185">Reference proteome</keyword>
<dbReference type="RefSeq" id="WP_163347666.1">
    <property type="nucleotide sequence ID" value="NZ_CP048409.1"/>
</dbReference>
<dbReference type="SUPFAM" id="SSF48208">
    <property type="entry name" value="Six-hairpin glycosidases"/>
    <property type="match status" value="1"/>
</dbReference>
<evidence type="ECO:0000256" key="1">
    <source>
        <dbReference type="ARBA" id="ARBA00006768"/>
    </source>
</evidence>
<dbReference type="PANTHER" id="PTHR11051:SF8">
    <property type="entry name" value="PROTEIN-GLUCOSYLGALACTOSYLHYDROXYLYSINE GLUCOSIDASE"/>
    <property type="match status" value="1"/>
</dbReference>
<dbReference type="InterPro" id="IPR005196">
    <property type="entry name" value="Glyco_hydro_65_N"/>
</dbReference>
<feature type="domain" description="Glycoside hydrolase family 65 central catalytic" evidence="6">
    <location>
        <begin position="322"/>
        <end position="718"/>
    </location>
</feature>
<dbReference type="InterPro" id="IPR005195">
    <property type="entry name" value="Glyco_hydro_65_M"/>
</dbReference>
<dbReference type="Pfam" id="PF03633">
    <property type="entry name" value="Glyco_hydro_65C"/>
    <property type="match status" value="1"/>
</dbReference>
<dbReference type="Pfam" id="PF03632">
    <property type="entry name" value="Glyco_hydro_65m"/>
    <property type="match status" value="1"/>
</dbReference>
<evidence type="ECO:0000259" key="6">
    <source>
        <dbReference type="Pfam" id="PF03632"/>
    </source>
</evidence>
<evidence type="ECO:0000259" key="8">
    <source>
        <dbReference type="Pfam" id="PF03636"/>
    </source>
</evidence>
<keyword evidence="3" id="KW-0808">Transferase</keyword>
<feature type="domain" description="Glycoside hydrolase family 65 N-terminal" evidence="8">
    <location>
        <begin position="15"/>
        <end position="268"/>
    </location>
</feature>
<dbReference type="GO" id="GO:0005975">
    <property type="term" value="P:carbohydrate metabolic process"/>
    <property type="evidence" value="ECO:0007669"/>
    <property type="project" value="InterPro"/>
</dbReference>
<gene>
    <name evidence="9" type="ORF">G0Q07_15140</name>
</gene>
<dbReference type="InterPro" id="IPR005194">
    <property type="entry name" value="Glyco_hydro_65_C"/>
</dbReference>
<evidence type="ECO:0000256" key="5">
    <source>
        <dbReference type="PIRSR" id="PIRSR036289-51"/>
    </source>
</evidence>
<dbReference type="InterPro" id="IPR008928">
    <property type="entry name" value="6-hairpin_glycosidase_sf"/>
</dbReference>
<reference evidence="9 10" key="1">
    <citation type="submission" date="2020-02" db="EMBL/GenBank/DDBJ databases">
        <title>Genome sequencing for Draconibacterium sp. strain M1.</title>
        <authorList>
            <person name="Park S.-J."/>
        </authorList>
    </citation>
    <scope>NUCLEOTIDE SEQUENCE [LARGE SCALE GENOMIC DNA]</scope>
    <source>
        <strain evidence="9 10">M1</strain>
    </source>
</reference>
<dbReference type="InterPro" id="IPR012341">
    <property type="entry name" value="6hp_glycosidase-like_sf"/>
</dbReference>
<dbReference type="GO" id="GO:0030246">
    <property type="term" value="F:carbohydrate binding"/>
    <property type="evidence" value="ECO:0007669"/>
    <property type="project" value="InterPro"/>
</dbReference>
<feature type="binding site" evidence="5">
    <location>
        <begin position="618"/>
        <end position="619"/>
    </location>
    <ligand>
        <name>substrate</name>
    </ligand>
</feature>
<feature type="binding site" evidence="5">
    <location>
        <begin position="359"/>
        <end position="360"/>
    </location>
    <ligand>
        <name>substrate</name>
    </ligand>
</feature>
<keyword evidence="9" id="KW-0378">Hydrolase</keyword>
<evidence type="ECO:0000313" key="9">
    <source>
        <dbReference type="EMBL" id="QIA08968.1"/>
    </source>
</evidence>
<dbReference type="InterPro" id="IPR011013">
    <property type="entry name" value="Gal_mutarotase_sf_dom"/>
</dbReference>
<dbReference type="Gene3D" id="1.50.10.10">
    <property type="match status" value="1"/>
</dbReference>
<evidence type="ECO:0000259" key="7">
    <source>
        <dbReference type="Pfam" id="PF03633"/>
    </source>
</evidence>
<proteinExistence type="inferred from homology"/>
<accession>A0A6C0RE61</accession>
<evidence type="ECO:0000256" key="3">
    <source>
        <dbReference type="ARBA" id="ARBA00022679"/>
    </source>
</evidence>
<dbReference type="GO" id="GO:0016757">
    <property type="term" value="F:glycosyltransferase activity"/>
    <property type="evidence" value="ECO:0007669"/>
    <property type="project" value="UniProtKB-KW"/>
</dbReference>
<dbReference type="Gene3D" id="2.70.98.40">
    <property type="entry name" value="Glycoside hydrolase, family 65, N-terminal domain"/>
    <property type="match status" value="1"/>
</dbReference>
<dbReference type="Pfam" id="PF03636">
    <property type="entry name" value="Glyco_hydro_65N"/>
    <property type="match status" value="1"/>
</dbReference>
<dbReference type="PIRSF" id="PIRSF036289">
    <property type="entry name" value="Glycosyl_hydrolase_malt_phosph"/>
    <property type="match status" value="1"/>
</dbReference>
<evidence type="ECO:0000256" key="2">
    <source>
        <dbReference type="ARBA" id="ARBA00022676"/>
    </source>
</evidence>
<dbReference type="GO" id="GO:0004553">
    <property type="term" value="F:hydrolase activity, hydrolyzing O-glycosyl compounds"/>
    <property type="evidence" value="ECO:0007669"/>
    <property type="project" value="TreeGrafter"/>
</dbReference>
<dbReference type="PANTHER" id="PTHR11051">
    <property type="entry name" value="GLYCOSYL HYDROLASE-RELATED"/>
    <property type="match status" value="1"/>
</dbReference>
<dbReference type="AlphaFoldDB" id="A0A6C0RE61"/>
<dbReference type="SUPFAM" id="SSF74650">
    <property type="entry name" value="Galactose mutarotase-like"/>
    <property type="match status" value="1"/>
</dbReference>
<organism evidence="9 10">
    <name type="scientific">Draconibacterium halophilum</name>
    <dbReference type="NCBI Taxonomy" id="2706887"/>
    <lineage>
        <taxon>Bacteria</taxon>
        <taxon>Pseudomonadati</taxon>
        <taxon>Bacteroidota</taxon>
        <taxon>Bacteroidia</taxon>
        <taxon>Marinilabiliales</taxon>
        <taxon>Prolixibacteraceae</taxon>
        <taxon>Draconibacterium</taxon>
    </lineage>
</organism>
<evidence type="ECO:0000313" key="10">
    <source>
        <dbReference type="Proteomes" id="UP000474630"/>
    </source>
</evidence>